<organism evidence="3">
    <name type="scientific">Serpula lacrymans var. lacrymans (strain S7.3)</name>
    <name type="common">Dry rot fungus</name>
    <dbReference type="NCBI Taxonomy" id="936435"/>
    <lineage>
        <taxon>Eukaryota</taxon>
        <taxon>Fungi</taxon>
        <taxon>Dikarya</taxon>
        <taxon>Basidiomycota</taxon>
        <taxon>Agaricomycotina</taxon>
        <taxon>Agaricomycetes</taxon>
        <taxon>Agaricomycetidae</taxon>
        <taxon>Boletales</taxon>
        <taxon>Coniophorineae</taxon>
        <taxon>Serpulaceae</taxon>
        <taxon>Serpula</taxon>
    </lineage>
</organism>
<feature type="region of interest" description="Disordered" evidence="1">
    <location>
        <begin position="1"/>
        <end position="60"/>
    </location>
</feature>
<gene>
    <name evidence="2" type="ORF">SERLA73DRAFT_139267</name>
</gene>
<protein>
    <submittedName>
        <fullName evidence="2">Uncharacterized protein</fullName>
    </submittedName>
</protein>
<dbReference type="HOGENOM" id="CLU_2948354_0_0_1"/>
<dbReference type="EMBL" id="GL945482">
    <property type="protein sequence ID" value="EGN97162.1"/>
    <property type="molecule type" value="Genomic_DNA"/>
</dbReference>
<sequence length="60" mass="6028">MHEVSVPGGNGTLTSSNMGMSGNNGSNGALQRTGFVPQAGAARPRSRSFSGFNTTAAQEA</sequence>
<dbReference type="AlphaFoldDB" id="F8Q1V1"/>
<dbReference type="Proteomes" id="UP000008063">
    <property type="component" value="Unassembled WGS sequence"/>
</dbReference>
<dbReference type="InParanoid" id="F8Q1V1"/>
<proteinExistence type="predicted"/>
<evidence type="ECO:0000256" key="1">
    <source>
        <dbReference type="SAM" id="MobiDB-lite"/>
    </source>
</evidence>
<keyword evidence="3" id="KW-1185">Reference proteome</keyword>
<evidence type="ECO:0000313" key="2">
    <source>
        <dbReference type="EMBL" id="EGN97162.1"/>
    </source>
</evidence>
<feature type="compositionally biased region" description="Low complexity" evidence="1">
    <location>
        <begin position="15"/>
        <end position="28"/>
    </location>
</feature>
<accession>F8Q1V1</accession>
<evidence type="ECO:0000313" key="3">
    <source>
        <dbReference type="Proteomes" id="UP000008063"/>
    </source>
</evidence>
<feature type="non-terminal residue" evidence="2">
    <location>
        <position position="60"/>
    </location>
</feature>
<feature type="compositionally biased region" description="Polar residues" evidence="1">
    <location>
        <begin position="47"/>
        <end position="60"/>
    </location>
</feature>
<name>F8Q1V1_SERL3</name>
<reference evidence="3" key="1">
    <citation type="journal article" date="2011" name="Science">
        <title>The plant cell wall-decomposing machinery underlies the functional diversity of forest fungi.</title>
        <authorList>
            <person name="Eastwood D.C."/>
            <person name="Floudas D."/>
            <person name="Binder M."/>
            <person name="Majcherczyk A."/>
            <person name="Schneider P."/>
            <person name="Aerts A."/>
            <person name="Asiegbu F.O."/>
            <person name="Baker S.E."/>
            <person name="Barry K."/>
            <person name="Bendiksby M."/>
            <person name="Blumentritt M."/>
            <person name="Coutinho P.M."/>
            <person name="Cullen D."/>
            <person name="de Vries R.P."/>
            <person name="Gathman A."/>
            <person name="Goodell B."/>
            <person name="Henrissat B."/>
            <person name="Ihrmark K."/>
            <person name="Kauserud H."/>
            <person name="Kohler A."/>
            <person name="LaButti K."/>
            <person name="Lapidus A."/>
            <person name="Lavin J.L."/>
            <person name="Lee Y.-H."/>
            <person name="Lindquist E."/>
            <person name="Lilly W."/>
            <person name="Lucas S."/>
            <person name="Morin E."/>
            <person name="Murat C."/>
            <person name="Oguiza J.A."/>
            <person name="Park J."/>
            <person name="Pisabarro A.G."/>
            <person name="Riley R."/>
            <person name="Rosling A."/>
            <person name="Salamov A."/>
            <person name="Schmidt O."/>
            <person name="Schmutz J."/>
            <person name="Skrede I."/>
            <person name="Stenlid J."/>
            <person name="Wiebenga A."/>
            <person name="Xie X."/>
            <person name="Kuees U."/>
            <person name="Hibbett D.S."/>
            <person name="Hoffmeister D."/>
            <person name="Hoegberg N."/>
            <person name="Martin F."/>
            <person name="Grigoriev I.V."/>
            <person name="Watkinson S.C."/>
        </authorList>
    </citation>
    <scope>NUCLEOTIDE SEQUENCE [LARGE SCALE GENOMIC DNA]</scope>
    <source>
        <strain evidence="3">strain S7.3</strain>
    </source>
</reference>